<keyword evidence="2" id="KW-1185">Reference proteome</keyword>
<evidence type="ECO:0000313" key="1">
    <source>
        <dbReference type="EMBL" id="MEA5521999.1"/>
    </source>
</evidence>
<dbReference type="PANTHER" id="PTHR33598:SF2">
    <property type="entry name" value="MAR-BINDING FILAMENT-LIKE PROTEIN"/>
    <property type="match status" value="1"/>
</dbReference>
<organism evidence="1 2">
    <name type="scientific">Limnoraphis robusta CCNP1315</name>
    <dbReference type="NCBI Taxonomy" id="3110306"/>
    <lineage>
        <taxon>Bacteria</taxon>
        <taxon>Bacillati</taxon>
        <taxon>Cyanobacteriota</taxon>
        <taxon>Cyanophyceae</taxon>
        <taxon>Oscillatoriophycideae</taxon>
        <taxon>Oscillatoriales</taxon>
        <taxon>Sirenicapillariaceae</taxon>
        <taxon>Limnoraphis</taxon>
    </lineage>
</organism>
<comment type="caution">
    <text evidence="1">The sequence shown here is derived from an EMBL/GenBank/DDBJ whole genome shotgun (WGS) entry which is preliminary data.</text>
</comment>
<dbReference type="EMBL" id="JAYGHT010000143">
    <property type="protein sequence ID" value="MEA5521999.1"/>
    <property type="molecule type" value="Genomic_DNA"/>
</dbReference>
<dbReference type="Proteomes" id="UP001301728">
    <property type="component" value="Unassembled WGS sequence"/>
</dbReference>
<gene>
    <name evidence="1" type="ORF">VB854_23950</name>
</gene>
<name>A0ABU5U4B9_9CYAN</name>
<proteinExistence type="predicted"/>
<accession>A0ABU5U4B9</accession>
<reference evidence="1 2" key="1">
    <citation type="submission" date="2023-12" db="EMBL/GenBank/DDBJ databases">
        <title>Baltic Sea Cyanobacteria.</title>
        <authorList>
            <person name="Delbaje E."/>
            <person name="Fewer D.P."/>
            <person name="Shishido T.K."/>
        </authorList>
    </citation>
    <scope>NUCLEOTIDE SEQUENCE [LARGE SCALE GENOMIC DNA]</scope>
    <source>
        <strain evidence="1 2">CCNP 1315</strain>
    </source>
</reference>
<sequence length="118" mass="13244">MVFYSDFIKSNGNETAENALLSYLQHQHPDLLAHIAQSASPEIKEIISRNVQGLIGVLPSDDFDVQITTSRDNLASLLASAMMTGYFLRQMEQRMQLDESFGDISSTIPNSAHREKRE</sequence>
<dbReference type="Pfam" id="PF05542">
    <property type="entry name" value="DUF760"/>
    <property type="match status" value="1"/>
</dbReference>
<evidence type="ECO:0000313" key="2">
    <source>
        <dbReference type="Proteomes" id="UP001301728"/>
    </source>
</evidence>
<dbReference type="PANTHER" id="PTHR33598">
    <property type="entry name" value="OS02G0833400 PROTEIN"/>
    <property type="match status" value="1"/>
</dbReference>
<protein>
    <submittedName>
        <fullName evidence="1">DUF760 domain-containing protein</fullName>
    </submittedName>
</protein>
<dbReference type="RefSeq" id="WP_323224449.1">
    <property type="nucleotide sequence ID" value="NZ_JAYGHT010000143.1"/>
</dbReference>
<dbReference type="InterPro" id="IPR008479">
    <property type="entry name" value="DUF760"/>
</dbReference>